<accession>A0AC60QIB1</accession>
<dbReference type="Proteomes" id="UP000805193">
    <property type="component" value="Unassembled WGS sequence"/>
</dbReference>
<reference evidence="1 2" key="1">
    <citation type="journal article" date="2020" name="Cell">
        <title>Large-Scale Comparative Analyses of Tick Genomes Elucidate Their Genetic Diversity and Vector Capacities.</title>
        <authorList>
            <consortium name="Tick Genome and Microbiome Consortium (TIGMIC)"/>
            <person name="Jia N."/>
            <person name="Wang J."/>
            <person name="Shi W."/>
            <person name="Du L."/>
            <person name="Sun Y."/>
            <person name="Zhan W."/>
            <person name="Jiang J.F."/>
            <person name="Wang Q."/>
            <person name="Zhang B."/>
            <person name="Ji P."/>
            <person name="Bell-Sakyi L."/>
            <person name="Cui X.M."/>
            <person name="Yuan T.T."/>
            <person name="Jiang B.G."/>
            <person name="Yang W.F."/>
            <person name="Lam T.T."/>
            <person name="Chang Q.C."/>
            <person name="Ding S.J."/>
            <person name="Wang X.J."/>
            <person name="Zhu J.G."/>
            <person name="Ruan X.D."/>
            <person name="Zhao L."/>
            <person name="Wei J.T."/>
            <person name="Ye R.Z."/>
            <person name="Que T.C."/>
            <person name="Du C.H."/>
            <person name="Zhou Y.H."/>
            <person name="Cheng J.X."/>
            <person name="Dai P.F."/>
            <person name="Guo W.B."/>
            <person name="Han X.H."/>
            <person name="Huang E.J."/>
            <person name="Li L.F."/>
            <person name="Wei W."/>
            <person name="Gao Y.C."/>
            <person name="Liu J.Z."/>
            <person name="Shao H.Z."/>
            <person name="Wang X."/>
            <person name="Wang C.C."/>
            <person name="Yang T.C."/>
            <person name="Huo Q.B."/>
            <person name="Li W."/>
            <person name="Chen H.Y."/>
            <person name="Chen S.E."/>
            <person name="Zhou L.G."/>
            <person name="Ni X.B."/>
            <person name="Tian J.H."/>
            <person name="Sheng Y."/>
            <person name="Liu T."/>
            <person name="Pan Y.S."/>
            <person name="Xia L.Y."/>
            <person name="Li J."/>
            <person name="Zhao F."/>
            <person name="Cao W.C."/>
        </authorList>
    </citation>
    <scope>NUCLEOTIDE SEQUENCE [LARGE SCALE GENOMIC DNA]</scope>
    <source>
        <strain evidence="1">Iper-2018</strain>
    </source>
</reference>
<comment type="caution">
    <text evidence="1">The sequence shown here is derived from an EMBL/GenBank/DDBJ whole genome shotgun (WGS) entry which is preliminary data.</text>
</comment>
<name>A0AC60QIB1_IXOPE</name>
<proteinExistence type="predicted"/>
<dbReference type="EMBL" id="JABSTQ010009099">
    <property type="protein sequence ID" value="KAG0432971.1"/>
    <property type="molecule type" value="Genomic_DNA"/>
</dbReference>
<sequence length="175" mass="19423">MARMSGNSISARVGAIRALSKAGRHTPRVPVNLVEGSKEHGATIVHEGQGDDACPTSSNAAFSDARFLVRRAICVRHSDIENSPMPPRPPKNLPRKVASGMHRLYSHKQRLHTISTGSLARRQRQPLPIVVRYDHFSDERPNVNRQQEQRPSRRATTVATGRNLTNPDAGMSRRL</sequence>
<organism evidence="1 2">
    <name type="scientific">Ixodes persulcatus</name>
    <name type="common">Taiga tick</name>
    <dbReference type="NCBI Taxonomy" id="34615"/>
    <lineage>
        <taxon>Eukaryota</taxon>
        <taxon>Metazoa</taxon>
        <taxon>Ecdysozoa</taxon>
        <taxon>Arthropoda</taxon>
        <taxon>Chelicerata</taxon>
        <taxon>Arachnida</taxon>
        <taxon>Acari</taxon>
        <taxon>Parasitiformes</taxon>
        <taxon>Ixodida</taxon>
        <taxon>Ixodoidea</taxon>
        <taxon>Ixodidae</taxon>
        <taxon>Ixodinae</taxon>
        <taxon>Ixodes</taxon>
    </lineage>
</organism>
<evidence type="ECO:0000313" key="1">
    <source>
        <dbReference type="EMBL" id="KAG0432971.1"/>
    </source>
</evidence>
<protein>
    <submittedName>
        <fullName evidence="1">Uncharacterized protein</fullName>
    </submittedName>
</protein>
<keyword evidence="2" id="KW-1185">Reference proteome</keyword>
<gene>
    <name evidence="1" type="ORF">HPB47_020347</name>
</gene>
<evidence type="ECO:0000313" key="2">
    <source>
        <dbReference type="Proteomes" id="UP000805193"/>
    </source>
</evidence>